<dbReference type="EMBL" id="CP151406">
    <property type="protein sequence ID" value="WZJ22323.1"/>
    <property type="molecule type" value="Genomic_DNA"/>
</dbReference>
<gene>
    <name evidence="2" type="ORF">AADV58_03980</name>
</gene>
<keyword evidence="3" id="KW-1185">Reference proteome</keyword>
<name>A0ABZ2XIX3_9RHOO</name>
<accession>A0ABZ2XIX3</accession>
<feature type="domain" description="SPOR" evidence="1">
    <location>
        <begin position="116"/>
        <end position="193"/>
    </location>
</feature>
<evidence type="ECO:0000313" key="3">
    <source>
        <dbReference type="Proteomes" id="UP001479520"/>
    </source>
</evidence>
<reference evidence="2 3" key="1">
    <citation type="submission" date="2024-04" db="EMBL/GenBank/DDBJ databases">
        <title>Dissimilatory iodate-reducing microorganisms contribute to the enrichment of iodine in groundwater.</title>
        <authorList>
            <person name="Jiang Z."/>
        </authorList>
    </citation>
    <scope>NUCLEOTIDE SEQUENCE [LARGE SCALE GENOMIC DNA]</scope>
    <source>
        <strain evidence="2 3">NCP973</strain>
    </source>
</reference>
<proteinExistence type="predicted"/>
<dbReference type="RefSeq" id="WP_341744135.1">
    <property type="nucleotide sequence ID" value="NZ_CP151406.1"/>
</dbReference>
<dbReference type="InterPro" id="IPR007730">
    <property type="entry name" value="SPOR-like_dom"/>
</dbReference>
<dbReference type="PROSITE" id="PS51724">
    <property type="entry name" value="SPOR"/>
    <property type="match status" value="1"/>
</dbReference>
<protein>
    <submittedName>
        <fullName evidence="2">SPOR domain-containing protein</fullName>
    </submittedName>
</protein>
<dbReference type="Proteomes" id="UP001479520">
    <property type="component" value="Chromosome"/>
</dbReference>
<evidence type="ECO:0000259" key="1">
    <source>
        <dbReference type="PROSITE" id="PS51724"/>
    </source>
</evidence>
<evidence type="ECO:0000313" key="2">
    <source>
        <dbReference type="EMBL" id="WZJ22323.1"/>
    </source>
</evidence>
<dbReference type="Pfam" id="PF05036">
    <property type="entry name" value="SPOR"/>
    <property type="match status" value="1"/>
</dbReference>
<sequence length="231" mass="24202">MKILVFLLVLANLLFYAFSTGLIDTGGSNESNRVGLQLHPERIRIVASGEPPAPAALQAAPVEPVPAEVATTEVVAEAVAPVCLRWASLAKVEAERVGRVVGGGFADFTLAQAAVAGEGSGWWVHMPPQANRAAAEKKAQELKALGVSEYFIVQEGASRNAISLGIFSTEKGAQEHLAKLKAQGVRSARVGARPDKDGNLQVELRGPAGRKDALLAALAEALPKSPPKDCE</sequence>
<organism evidence="2 3">
    <name type="scientific">Azonexus hydrophilus</name>
    <dbReference type="NCBI Taxonomy" id="418702"/>
    <lineage>
        <taxon>Bacteria</taxon>
        <taxon>Pseudomonadati</taxon>
        <taxon>Pseudomonadota</taxon>
        <taxon>Betaproteobacteria</taxon>
        <taxon>Rhodocyclales</taxon>
        <taxon>Azonexaceae</taxon>
        <taxon>Azonexus</taxon>
    </lineage>
</organism>
<dbReference type="InterPro" id="IPR036680">
    <property type="entry name" value="SPOR-like_sf"/>
</dbReference>
<dbReference type="Gene3D" id="3.30.70.1070">
    <property type="entry name" value="Sporulation related repeat"/>
    <property type="match status" value="1"/>
</dbReference>